<evidence type="ECO:0000313" key="10">
    <source>
        <dbReference type="EMBL" id="TID30917.1"/>
    </source>
</evidence>
<dbReference type="EMBL" id="SELW01000088">
    <property type="protein sequence ID" value="TID30917.1"/>
    <property type="molecule type" value="Genomic_DNA"/>
</dbReference>
<dbReference type="AlphaFoldDB" id="A0A4T0X754"/>
<dbReference type="STRING" id="52247.A0A4T0X754"/>
<keyword evidence="5" id="KW-0962">Peroxisome biogenesis</keyword>
<dbReference type="OrthoDB" id="3989258at2759"/>
<evidence type="ECO:0000256" key="9">
    <source>
        <dbReference type="ARBA" id="ARBA00023140"/>
    </source>
</evidence>
<keyword evidence="7" id="KW-1133">Transmembrane helix</keyword>
<gene>
    <name evidence="10" type="ORF">CANINC_000509</name>
</gene>
<evidence type="ECO:0000256" key="6">
    <source>
        <dbReference type="ARBA" id="ARBA00022692"/>
    </source>
</evidence>
<reference evidence="10 11" key="1">
    <citation type="journal article" date="2019" name="Front. Genet.">
        <title>Whole-Genome Sequencing of the Opportunistic Yeast Pathogen Candida inconspicua Uncovers Its Hybrid Origin.</title>
        <authorList>
            <person name="Mixao V."/>
            <person name="Hansen A.P."/>
            <person name="Saus E."/>
            <person name="Boekhout T."/>
            <person name="Lass-Florl C."/>
            <person name="Gabaldon T."/>
        </authorList>
    </citation>
    <scope>NUCLEOTIDE SEQUENCE [LARGE SCALE GENOMIC DNA]</scope>
    <source>
        <strain evidence="10 11">CBS 180</strain>
    </source>
</reference>
<dbReference type="GO" id="GO:0007031">
    <property type="term" value="P:peroxisome organization"/>
    <property type="evidence" value="ECO:0007669"/>
    <property type="project" value="UniProtKB-KW"/>
</dbReference>
<name>A0A4T0X754_9ASCO</name>
<organism evidence="10 11">
    <name type="scientific">Pichia inconspicua</name>
    <dbReference type="NCBI Taxonomy" id="52247"/>
    <lineage>
        <taxon>Eukaryota</taxon>
        <taxon>Fungi</taxon>
        <taxon>Dikarya</taxon>
        <taxon>Ascomycota</taxon>
        <taxon>Saccharomycotina</taxon>
        <taxon>Pichiomycetes</taxon>
        <taxon>Pichiales</taxon>
        <taxon>Pichiaceae</taxon>
        <taxon>Pichia</taxon>
    </lineage>
</organism>
<dbReference type="InterPro" id="IPR038613">
    <property type="entry name" value="Peroxin-22_C_sf"/>
</dbReference>
<keyword evidence="6" id="KW-0812">Transmembrane</keyword>
<keyword evidence="8" id="KW-0472">Membrane</keyword>
<sequence>MSKKAKSTNSTLKLVATSVSIAAVAYASFKYLTGKVEENEITSITANNSQSTDSNPLRRKQERNTPITLVVSKSILDWIKNYNQDHEDGIDLQNYLELYPNLVIILYPEITLSDIEVYFEFNESYKHRLLFTEKESSVFHMMKHLNNNINLINLNDFSMNNEEIDRIYRISQSLHNLIPLTNDSPFIKYI</sequence>
<dbReference type="Pfam" id="PF12827">
    <property type="entry name" value="Peroxin-22"/>
    <property type="match status" value="1"/>
</dbReference>
<comment type="caution">
    <text evidence="10">The sequence shown here is derived from an EMBL/GenBank/DDBJ whole genome shotgun (WGS) entry which is preliminary data.</text>
</comment>
<comment type="subcellular location">
    <subcellularLocation>
        <location evidence="2">Peroxisome membrane</location>
        <topology evidence="2">Single-pass membrane protein</topology>
    </subcellularLocation>
</comment>
<dbReference type="Proteomes" id="UP000307173">
    <property type="component" value="Unassembled WGS sequence"/>
</dbReference>
<comment type="similarity">
    <text evidence="3">Belongs to the peroxin-22 family.</text>
</comment>
<dbReference type="Gene3D" id="3.40.50.11730">
    <property type="entry name" value="Peroxisome assembly protein 22"/>
    <property type="match status" value="1"/>
</dbReference>
<evidence type="ECO:0000256" key="2">
    <source>
        <dbReference type="ARBA" id="ARBA00004549"/>
    </source>
</evidence>
<evidence type="ECO:0000313" key="11">
    <source>
        <dbReference type="Proteomes" id="UP000307173"/>
    </source>
</evidence>
<comment type="function">
    <text evidence="1">Involved in peroxisome biogenesis.</text>
</comment>
<dbReference type="InterPro" id="IPR024359">
    <property type="entry name" value="Peroxin-22"/>
</dbReference>
<keyword evidence="9" id="KW-0576">Peroxisome</keyword>
<evidence type="ECO:0000256" key="4">
    <source>
        <dbReference type="ARBA" id="ARBA00018967"/>
    </source>
</evidence>
<keyword evidence="11" id="KW-1185">Reference proteome</keyword>
<evidence type="ECO:0000256" key="5">
    <source>
        <dbReference type="ARBA" id="ARBA00022593"/>
    </source>
</evidence>
<evidence type="ECO:0000256" key="1">
    <source>
        <dbReference type="ARBA" id="ARBA00003659"/>
    </source>
</evidence>
<accession>A0A4T0X754</accession>
<protein>
    <recommendedName>
        <fullName evidence="4">Peroxisome assembly protein 22</fullName>
    </recommendedName>
</protein>
<evidence type="ECO:0000256" key="3">
    <source>
        <dbReference type="ARBA" id="ARBA00009642"/>
    </source>
</evidence>
<evidence type="ECO:0000256" key="7">
    <source>
        <dbReference type="ARBA" id="ARBA00022989"/>
    </source>
</evidence>
<proteinExistence type="inferred from homology"/>
<dbReference type="GO" id="GO:0005778">
    <property type="term" value="C:peroxisomal membrane"/>
    <property type="evidence" value="ECO:0007669"/>
    <property type="project" value="UniProtKB-SubCell"/>
</dbReference>
<evidence type="ECO:0000256" key="8">
    <source>
        <dbReference type="ARBA" id="ARBA00023136"/>
    </source>
</evidence>